<sequence length="116" mass="12854">MNRFADLDEHALIRLAREGGVVAAPGLTRPRQIEFQRCSARERQRISAILDEADRCLPLGEPPGRGDQRFYRVLIWRGAERTGGDDDTAPGDELKVPEAHAPSSLVALWRDGPEPA</sequence>
<organism evidence="2 3">
    <name type="scientific">Kushneria sinocarnis</name>
    <dbReference type="NCBI Taxonomy" id="595502"/>
    <lineage>
        <taxon>Bacteria</taxon>
        <taxon>Pseudomonadati</taxon>
        <taxon>Pseudomonadota</taxon>
        <taxon>Gammaproteobacteria</taxon>
        <taxon>Oceanospirillales</taxon>
        <taxon>Halomonadaceae</taxon>
        <taxon>Kushneria</taxon>
    </lineage>
</organism>
<evidence type="ECO:0000256" key="1">
    <source>
        <dbReference type="SAM" id="MobiDB-lite"/>
    </source>
</evidence>
<keyword evidence="3" id="KW-1185">Reference proteome</keyword>
<feature type="region of interest" description="Disordered" evidence="1">
    <location>
        <begin position="81"/>
        <end position="116"/>
    </location>
</feature>
<reference evidence="2 3" key="1">
    <citation type="submission" date="2018-10" db="EMBL/GenBank/DDBJ databases">
        <title>Genomic Encyclopedia of Type Strains, Phase IV (KMG-IV): sequencing the most valuable type-strain genomes for metagenomic binning, comparative biology and taxonomic classification.</title>
        <authorList>
            <person name="Goeker M."/>
        </authorList>
    </citation>
    <scope>NUCLEOTIDE SEQUENCE [LARGE SCALE GENOMIC DNA]</scope>
    <source>
        <strain evidence="2 3">DSM 23229</strain>
    </source>
</reference>
<evidence type="ECO:0000313" key="2">
    <source>
        <dbReference type="EMBL" id="RKQ96285.1"/>
    </source>
</evidence>
<accession>A0A420WTC5</accession>
<dbReference type="OrthoDB" id="8658956at2"/>
<dbReference type="AlphaFoldDB" id="A0A420WTC5"/>
<gene>
    <name evidence="2" type="ORF">C7446_2877</name>
</gene>
<dbReference type="EMBL" id="RBIN01000009">
    <property type="protein sequence ID" value="RKQ96285.1"/>
    <property type="molecule type" value="Genomic_DNA"/>
</dbReference>
<comment type="caution">
    <text evidence="2">The sequence shown here is derived from an EMBL/GenBank/DDBJ whole genome shotgun (WGS) entry which is preliminary data.</text>
</comment>
<name>A0A420WTC5_9GAMM</name>
<dbReference type="Proteomes" id="UP000281975">
    <property type="component" value="Unassembled WGS sequence"/>
</dbReference>
<dbReference type="Pfam" id="PF20242">
    <property type="entry name" value="Emfourin"/>
    <property type="match status" value="1"/>
</dbReference>
<evidence type="ECO:0000313" key="3">
    <source>
        <dbReference type="Proteomes" id="UP000281975"/>
    </source>
</evidence>
<proteinExistence type="predicted"/>
<dbReference type="RefSeq" id="WP_121173787.1">
    <property type="nucleotide sequence ID" value="NZ_RBIN01000009.1"/>
</dbReference>
<protein>
    <submittedName>
        <fullName evidence="2">Uncharacterized protein</fullName>
    </submittedName>
</protein>
<dbReference type="InterPro" id="IPR049457">
    <property type="entry name" value="Emfourin"/>
</dbReference>